<organism evidence="1 2">
    <name type="scientific">Klenkia brasiliensis</name>
    <dbReference type="NCBI Taxonomy" id="333142"/>
    <lineage>
        <taxon>Bacteria</taxon>
        <taxon>Bacillati</taxon>
        <taxon>Actinomycetota</taxon>
        <taxon>Actinomycetes</taxon>
        <taxon>Geodermatophilales</taxon>
        <taxon>Geodermatophilaceae</taxon>
        <taxon>Klenkia</taxon>
    </lineage>
</organism>
<evidence type="ECO:0000313" key="1">
    <source>
        <dbReference type="EMBL" id="SDH03620.1"/>
    </source>
</evidence>
<keyword evidence="2" id="KW-1185">Reference proteome</keyword>
<dbReference type="EMBL" id="FNCF01000008">
    <property type="protein sequence ID" value="SDH03620.1"/>
    <property type="molecule type" value="Genomic_DNA"/>
</dbReference>
<accession>A0A1G7Z661</accession>
<name>A0A1G7Z661_9ACTN</name>
<reference evidence="2" key="1">
    <citation type="submission" date="2016-10" db="EMBL/GenBank/DDBJ databases">
        <authorList>
            <person name="Varghese N."/>
            <person name="Submissions S."/>
        </authorList>
    </citation>
    <scope>NUCLEOTIDE SEQUENCE [LARGE SCALE GENOMIC DNA]</scope>
    <source>
        <strain evidence="2">DSM 44526</strain>
    </source>
</reference>
<evidence type="ECO:0000313" key="2">
    <source>
        <dbReference type="Proteomes" id="UP000198863"/>
    </source>
</evidence>
<dbReference type="AlphaFoldDB" id="A0A1G7Z661"/>
<dbReference type="Proteomes" id="UP000198863">
    <property type="component" value="Unassembled WGS sequence"/>
</dbReference>
<gene>
    <name evidence="1" type="ORF">SAMN05660324_4140</name>
</gene>
<protein>
    <submittedName>
        <fullName evidence="1">Uncharacterized protein</fullName>
    </submittedName>
</protein>
<proteinExistence type="predicted"/>
<sequence length="103" mass="10929">MIMRWAADGGARIEEADVLTQLKVVLARPASEDATAGSSDELIAGMNHAHAWVVVAELRRRSGAGQAPGWGEAFDAMISYARSAGWTSDGGRLVRAHVERAPS</sequence>